<feature type="binding site" evidence="3">
    <location>
        <position position="102"/>
    </location>
    <ligand>
        <name>a divalent metal cation</name>
        <dbReference type="ChEBI" id="CHEBI:60240"/>
        <label>1</label>
    </ligand>
</feature>
<dbReference type="GO" id="GO:0005737">
    <property type="term" value="C:cytoplasm"/>
    <property type="evidence" value="ECO:0007669"/>
    <property type="project" value="TreeGrafter"/>
</dbReference>
<dbReference type="AlphaFoldDB" id="A0A1H6FC70"/>
<gene>
    <name evidence="4" type="ORF">MBHS_02785</name>
</gene>
<dbReference type="PANTHER" id="PTHR13799">
    <property type="entry name" value="NGG1 INTERACTING FACTOR 3"/>
    <property type="match status" value="1"/>
</dbReference>
<dbReference type="EMBL" id="FMSV02000511">
    <property type="protein sequence ID" value="SEH06919.1"/>
    <property type="molecule type" value="Genomic_DNA"/>
</dbReference>
<name>A0A1H6FC70_9GAMM</name>
<feature type="binding site" evidence="3">
    <location>
        <position position="64"/>
    </location>
    <ligand>
        <name>a divalent metal cation</name>
        <dbReference type="ChEBI" id="CHEBI:60240"/>
        <label>2</label>
    </ligand>
</feature>
<organism evidence="4 5">
    <name type="scientific">Candidatus Venteria ishoeyi</name>
    <dbReference type="NCBI Taxonomy" id="1899563"/>
    <lineage>
        <taxon>Bacteria</taxon>
        <taxon>Pseudomonadati</taxon>
        <taxon>Pseudomonadota</taxon>
        <taxon>Gammaproteobacteria</taxon>
        <taxon>Thiotrichales</taxon>
        <taxon>Thiotrichaceae</taxon>
        <taxon>Venteria</taxon>
    </lineage>
</organism>
<dbReference type="RefSeq" id="WP_286019401.1">
    <property type="nucleotide sequence ID" value="NZ_FMSV02000511.1"/>
</dbReference>
<feature type="binding site" evidence="3">
    <location>
        <position position="225"/>
    </location>
    <ligand>
        <name>a divalent metal cation</name>
        <dbReference type="ChEBI" id="CHEBI:60240"/>
        <label>1</label>
    </ligand>
</feature>
<dbReference type="EC" id="3.5.4.16" evidence="4"/>
<protein>
    <submittedName>
        <fullName evidence="4">Putative GTP cyclohydrolase 1 type 2</fullName>
        <ecNumber evidence="4">3.5.4.16</ecNumber>
    </submittedName>
</protein>
<dbReference type="Proteomes" id="UP000236724">
    <property type="component" value="Unassembled WGS sequence"/>
</dbReference>
<dbReference type="GO" id="GO:0046872">
    <property type="term" value="F:metal ion binding"/>
    <property type="evidence" value="ECO:0007669"/>
    <property type="project" value="UniProtKB-KW"/>
</dbReference>
<keyword evidence="2 3" id="KW-0479">Metal-binding</keyword>
<feature type="binding site" evidence="3">
    <location>
        <position position="221"/>
    </location>
    <ligand>
        <name>a divalent metal cation</name>
        <dbReference type="ChEBI" id="CHEBI:60240"/>
        <label>1</label>
    </ligand>
</feature>
<evidence type="ECO:0000256" key="1">
    <source>
        <dbReference type="ARBA" id="ARBA00006964"/>
    </source>
</evidence>
<dbReference type="NCBIfam" id="TIGR00486">
    <property type="entry name" value="YbgI_SA1388"/>
    <property type="match status" value="1"/>
</dbReference>
<dbReference type="Gene3D" id="3.40.1390.30">
    <property type="entry name" value="NIF3 (NGG1p interacting factor 3)-like"/>
    <property type="match status" value="2"/>
</dbReference>
<keyword evidence="4" id="KW-0378">Hydrolase</keyword>
<reference evidence="4 5" key="1">
    <citation type="submission" date="2016-10" db="EMBL/GenBank/DDBJ databases">
        <authorList>
            <person name="de Groot N.N."/>
        </authorList>
    </citation>
    <scope>NUCLEOTIDE SEQUENCE [LARGE SCALE GENOMIC DNA]</scope>
    <source>
        <strain evidence="4">MBHS1</strain>
    </source>
</reference>
<comment type="similarity">
    <text evidence="1">Belongs to the GTP cyclohydrolase I type 2/NIF3 family.</text>
</comment>
<accession>A0A1H6FC70</accession>
<keyword evidence="5" id="KW-1185">Reference proteome</keyword>
<sequence length="253" mass="27957">MIEREQLLFYINNLLEIDNFRDYCPNGLQVEGKTQIKKLVSGVTACQALIEQAIALDADALLVHHGYFWKNEAYPITGLKKRRIAALLGHDINLLAYHLPLDAHPEYGNNACLGKLLQKTFNIETTGVLEAEPLVCLGAAESAIKPAYFTQQLETLLQRAPLHLSGGKQGFQKLAWCSGGAQGFMETVAQTGVDVYISGEVSEQTLHLAREYGVDYIAAGHHATERYGVQALGAHLAEKFELEHQFIEINNPV</sequence>
<evidence type="ECO:0000313" key="4">
    <source>
        <dbReference type="EMBL" id="SEH06919.1"/>
    </source>
</evidence>
<dbReference type="PANTHER" id="PTHR13799:SF14">
    <property type="entry name" value="GTP CYCLOHYDROLASE 1 TYPE 2 HOMOLOG"/>
    <property type="match status" value="1"/>
</dbReference>
<dbReference type="Pfam" id="PF01784">
    <property type="entry name" value="DUF34_NIF3"/>
    <property type="match status" value="1"/>
</dbReference>
<evidence type="ECO:0000256" key="3">
    <source>
        <dbReference type="PIRSR" id="PIRSR602678-1"/>
    </source>
</evidence>
<evidence type="ECO:0000256" key="2">
    <source>
        <dbReference type="ARBA" id="ARBA00022723"/>
    </source>
</evidence>
<dbReference type="InterPro" id="IPR002678">
    <property type="entry name" value="DUF34/NIF3"/>
</dbReference>
<feature type="binding site" evidence="3">
    <location>
        <position position="65"/>
    </location>
    <ligand>
        <name>a divalent metal cation</name>
        <dbReference type="ChEBI" id="CHEBI:60240"/>
        <label>1</label>
    </ligand>
</feature>
<dbReference type="SUPFAM" id="SSF102705">
    <property type="entry name" value="NIF3 (NGG1p interacting factor 3)-like"/>
    <property type="match status" value="1"/>
</dbReference>
<dbReference type="InterPro" id="IPR036069">
    <property type="entry name" value="DUF34/NIF3_sf"/>
</dbReference>
<dbReference type="GO" id="GO:0003934">
    <property type="term" value="F:GTP cyclohydrolase I activity"/>
    <property type="evidence" value="ECO:0007669"/>
    <property type="project" value="UniProtKB-EC"/>
</dbReference>
<proteinExistence type="inferred from homology"/>
<evidence type="ECO:0000313" key="5">
    <source>
        <dbReference type="Proteomes" id="UP000236724"/>
    </source>
</evidence>